<accession>A0A6L8LIV0</accession>
<proteinExistence type="predicted"/>
<evidence type="ECO:0000313" key="3">
    <source>
        <dbReference type="Proteomes" id="UP000479043"/>
    </source>
</evidence>
<keyword evidence="3" id="KW-1185">Reference proteome</keyword>
<dbReference type="AlphaFoldDB" id="A0A6L8LIV0"/>
<organism evidence="2 3">
    <name type="scientific">Thalassovita mangrovi</name>
    <dbReference type="NCBI Taxonomy" id="2692236"/>
    <lineage>
        <taxon>Bacteria</taxon>
        <taxon>Pseudomonadati</taxon>
        <taxon>Pseudomonadota</taxon>
        <taxon>Alphaproteobacteria</taxon>
        <taxon>Rhodobacterales</taxon>
        <taxon>Roseobacteraceae</taxon>
        <taxon>Thalassovita</taxon>
    </lineage>
</organism>
<feature type="region of interest" description="Disordered" evidence="1">
    <location>
        <begin position="1"/>
        <end position="20"/>
    </location>
</feature>
<reference evidence="2 3" key="1">
    <citation type="submission" date="2020-01" db="EMBL/GenBank/DDBJ databases">
        <authorList>
            <person name="Chen S."/>
        </authorList>
    </citation>
    <scope>NUCLEOTIDE SEQUENCE [LARGE SCALE GENOMIC DNA]</scope>
    <source>
        <strain evidence="2 3">GS-10</strain>
    </source>
</reference>
<protein>
    <submittedName>
        <fullName evidence="2">Uncharacterized protein</fullName>
    </submittedName>
</protein>
<dbReference type="Proteomes" id="UP000479043">
    <property type="component" value="Unassembled WGS sequence"/>
</dbReference>
<gene>
    <name evidence="2" type="ORF">GR167_11215</name>
</gene>
<name>A0A6L8LIV0_9RHOB</name>
<comment type="caution">
    <text evidence="2">The sequence shown here is derived from an EMBL/GenBank/DDBJ whole genome shotgun (WGS) entry which is preliminary data.</text>
</comment>
<dbReference type="RefSeq" id="WP_160973581.1">
    <property type="nucleotide sequence ID" value="NZ_WWEN01000004.1"/>
</dbReference>
<evidence type="ECO:0000313" key="2">
    <source>
        <dbReference type="EMBL" id="MYM55874.1"/>
    </source>
</evidence>
<sequence length="198" mass="21633">MPESQAQPTATTTEMTPAQSHAEIQQLLRAEIDALRDMLEDRFREIAMLTAKLEELGGEFDSPPAIANASLPVAQAAPGSADVERRHKVELALQHAKSGTTKRRPCKGVPPFRKQAALLAESPLFDAGWYLQTYPDVAHARISAKDHYIRAGAFEGRNPGPDFNSMAYYLANPDVAEAGWPALVHYLAFGQAEGRPRA</sequence>
<evidence type="ECO:0000256" key="1">
    <source>
        <dbReference type="SAM" id="MobiDB-lite"/>
    </source>
</evidence>
<dbReference type="EMBL" id="WWEN01000004">
    <property type="protein sequence ID" value="MYM55874.1"/>
    <property type="molecule type" value="Genomic_DNA"/>
</dbReference>